<proteinExistence type="predicted"/>
<dbReference type="EMBL" id="CP063213">
    <property type="protein sequence ID" value="QOR45225.1"/>
    <property type="molecule type" value="Genomic_DNA"/>
</dbReference>
<dbReference type="InterPro" id="IPR011050">
    <property type="entry name" value="Pectin_lyase_fold/virulence"/>
</dbReference>
<name>A0A7M1QV51_9ACTO</name>
<evidence type="ECO:0000259" key="4">
    <source>
        <dbReference type="Pfam" id="PF13229"/>
    </source>
</evidence>
<evidence type="ECO:0000313" key="6">
    <source>
        <dbReference type="Proteomes" id="UP000595053"/>
    </source>
</evidence>
<evidence type="ECO:0000256" key="3">
    <source>
        <dbReference type="SAM" id="SignalP"/>
    </source>
</evidence>
<organism evidence="5 6">
    <name type="scientific">Trueperella pecoris</name>
    <dbReference type="NCBI Taxonomy" id="2733571"/>
    <lineage>
        <taxon>Bacteria</taxon>
        <taxon>Bacillati</taxon>
        <taxon>Actinomycetota</taxon>
        <taxon>Actinomycetes</taxon>
        <taxon>Actinomycetales</taxon>
        <taxon>Actinomycetaceae</taxon>
        <taxon>Trueperella</taxon>
    </lineage>
</organism>
<evidence type="ECO:0000256" key="1">
    <source>
        <dbReference type="SAM" id="MobiDB-lite"/>
    </source>
</evidence>
<evidence type="ECO:0000256" key="2">
    <source>
        <dbReference type="SAM" id="Phobius"/>
    </source>
</evidence>
<evidence type="ECO:0000313" key="5">
    <source>
        <dbReference type="EMBL" id="QOR45225.1"/>
    </source>
</evidence>
<keyword evidence="2" id="KW-0472">Membrane</keyword>
<feature type="transmembrane region" description="Helical" evidence="2">
    <location>
        <begin position="741"/>
        <end position="761"/>
    </location>
</feature>
<feature type="signal peptide" evidence="3">
    <location>
        <begin position="1"/>
        <end position="27"/>
    </location>
</feature>
<dbReference type="Proteomes" id="UP000595053">
    <property type="component" value="Chromosome"/>
</dbReference>
<sequence length="769" mass="80766">MSTWLRLACAGTLATVGIAGVNVPAAAQDETAQPHVTYVACEAAEGGDGTQDHPFNDIKDLEGKGVFGPGKQVLFKRGCSFTGNIRVEASGAEGNPTVIGAYGKGDRPIIDGQGSVDNQRAVIEAQDKSYVTVQDLHVKGGYFNNVYVNAQKGQTVKGITVQRLKIEENNWKGGAQNDGFKVDNFWVMGVGGVIVMPCSASAHVEDVLIDQIDASKQHYAGVQVGYHQLYPWEDFANKKQPVRDGYMIPGCFDAESPKYPLVSPVDGVKNAVISNSKLVDNDAMGVGIFGATNVLLRNNDLSGNGSGPVGRNPKPGTNTMNGTGAWWDTTENVTAEWNNAFGNKVGWTGNDGTGLDADRNTKNSIIRYNYLHDNGGYGASVIAAYGDASTAIHSNIIANNGSDTDVMVSTYRSQKEDGKWISGQVDGLWIYGNTIYRADGKGGASGIKLQTSYAPNTPVAIVNNIIRRADGGRALAYANNNSARNVTVREKNLINSGDGVQGDIAGEPTFLGTNLTNDWPTGEIMRLSPQSLGAKDASAYTEKLLPGIPAANIAGHRDFWGKQIPTAGAFAVGADVLVGDGLAPLTTPTIAEVDPHEFDVDKAIDPITIPITNPSQAAFNTVETSGLPAGLHARLDGDKIVISGTPEDETAQAKVDVSVYYTFPNAVNPRMKSAAPGQIHASFSLGVKAPAEQPPAPKFDPAASEGASGKGGVVDQAPAPKPQQPTDKKPTNNLARTGSEVAGLAGVMGGLVLAGTGLFYASRKNRGKL</sequence>
<dbReference type="InterPro" id="IPR039448">
    <property type="entry name" value="Beta_helix"/>
</dbReference>
<dbReference type="SMART" id="SM00710">
    <property type="entry name" value="PbH1"/>
    <property type="match status" value="7"/>
</dbReference>
<dbReference type="Pfam" id="PF13229">
    <property type="entry name" value="Beta_helix"/>
    <property type="match status" value="1"/>
</dbReference>
<feature type="chain" id="PRO_5029802941" evidence="3">
    <location>
        <begin position="28"/>
        <end position="769"/>
    </location>
</feature>
<keyword evidence="6" id="KW-1185">Reference proteome</keyword>
<keyword evidence="3" id="KW-0732">Signal</keyword>
<protein>
    <submittedName>
        <fullName evidence="5">Right-handed parallel beta-helix repeat-containing protein</fullName>
    </submittedName>
</protein>
<gene>
    <name evidence="5" type="ORF">INS88_08045</name>
</gene>
<feature type="region of interest" description="Disordered" evidence="1">
    <location>
        <begin position="689"/>
        <end position="737"/>
    </location>
</feature>
<dbReference type="InterPro" id="IPR006626">
    <property type="entry name" value="PbH1"/>
</dbReference>
<dbReference type="InterPro" id="IPR013783">
    <property type="entry name" value="Ig-like_fold"/>
</dbReference>
<keyword evidence="2" id="KW-0812">Transmembrane</keyword>
<dbReference type="Gene3D" id="2.160.20.10">
    <property type="entry name" value="Single-stranded right-handed beta-helix, Pectin lyase-like"/>
    <property type="match status" value="1"/>
</dbReference>
<dbReference type="GO" id="GO:0005975">
    <property type="term" value="P:carbohydrate metabolic process"/>
    <property type="evidence" value="ECO:0007669"/>
    <property type="project" value="UniProtKB-ARBA"/>
</dbReference>
<dbReference type="SUPFAM" id="SSF51126">
    <property type="entry name" value="Pectin lyase-like"/>
    <property type="match status" value="1"/>
</dbReference>
<keyword evidence="2" id="KW-1133">Transmembrane helix</keyword>
<accession>A0A7M1QV51</accession>
<dbReference type="AlphaFoldDB" id="A0A7M1QV51"/>
<dbReference type="Gene3D" id="2.60.40.10">
    <property type="entry name" value="Immunoglobulins"/>
    <property type="match status" value="1"/>
</dbReference>
<feature type="domain" description="Right handed beta helix" evidence="4">
    <location>
        <begin position="267"/>
        <end position="435"/>
    </location>
</feature>
<reference evidence="5 6" key="1">
    <citation type="submission" date="2020-10" db="EMBL/GenBank/DDBJ databases">
        <title>Trueperella pecoris sp. nov. isolated from bovine and porcine specimens.</title>
        <authorList>
            <person name="Schoenecker L."/>
            <person name="Schnydrig P."/>
            <person name="Brodard I."/>
            <person name="Thomann A."/>
            <person name="Hemphill A."/>
            <person name="Rodriguez-Campos S."/>
            <person name="Perreten V."/>
            <person name="Jores J."/>
            <person name="Kittl S."/>
        </authorList>
    </citation>
    <scope>NUCLEOTIDE SEQUENCE [LARGE SCALE GENOMIC DNA]</scope>
    <source>
        <strain evidence="5 6">15A0121</strain>
    </source>
</reference>
<dbReference type="InterPro" id="IPR012334">
    <property type="entry name" value="Pectin_lyas_fold"/>
</dbReference>
<dbReference type="RefSeq" id="WP_197550892.1">
    <property type="nucleotide sequence ID" value="NZ_CP063213.1"/>
</dbReference>